<dbReference type="Pfam" id="PF00589">
    <property type="entry name" value="Phage_integrase"/>
    <property type="match status" value="1"/>
</dbReference>
<dbReference type="SUPFAM" id="SSF56349">
    <property type="entry name" value="DNA breaking-rejoining enzymes"/>
    <property type="match status" value="1"/>
</dbReference>
<evidence type="ECO:0000256" key="1">
    <source>
        <dbReference type="ARBA" id="ARBA00023172"/>
    </source>
</evidence>
<dbReference type="PROSITE" id="PS51898">
    <property type="entry name" value="TYR_RECOMBINASE"/>
    <property type="match status" value="1"/>
</dbReference>
<name>A0ABY6HMV7_9ARCH</name>
<evidence type="ECO:0000313" key="4">
    <source>
        <dbReference type="Proteomes" id="UP001208689"/>
    </source>
</evidence>
<keyword evidence="1" id="KW-0233">DNA recombination</keyword>
<feature type="domain" description="Tyr recombinase" evidence="2">
    <location>
        <begin position="133"/>
        <end position="311"/>
    </location>
</feature>
<reference evidence="3" key="1">
    <citation type="submission" date="2022-09" db="EMBL/GenBank/DDBJ databases">
        <title>Actin cytoskeleton and complex cell architecture in an #Asgard archaeon.</title>
        <authorList>
            <person name="Ponce Toledo R.I."/>
            <person name="Schleper C."/>
            <person name="Rodrigues Oliveira T."/>
            <person name="Wollweber F."/>
            <person name="Xu J."/>
            <person name="Rittmann S."/>
            <person name="Klingl A."/>
            <person name="Pilhofer M."/>
        </authorList>
    </citation>
    <scope>NUCLEOTIDE SEQUENCE</scope>
    <source>
        <strain evidence="3">B-35</strain>
    </source>
</reference>
<evidence type="ECO:0000259" key="2">
    <source>
        <dbReference type="PROSITE" id="PS51898"/>
    </source>
</evidence>
<accession>A0ABY6HMV7</accession>
<gene>
    <name evidence="3" type="ORF">NEF87_000194</name>
</gene>
<dbReference type="CDD" id="cd00397">
    <property type="entry name" value="DNA_BRE_C"/>
    <property type="match status" value="1"/>
</dbReference>
<keyword evidence="4" id="KW-1185">Reference proteome</keyword>
<sequence>MNVNLGKVFPKTPHVVLPKDQVKFEEFIVSKRSPATKKNISQNCYYGFKYFQENFPEVNSVLEITPDQFKTFFKHLESRILRDKVKIKYRMNLSAFIKYLLGESRAYKKQVDYDYSYIFSNDFFKFTDTAGKVERDALSFQDIFEIEDFYQNRSMRDYVLVSMLAYSGCRVGGLCAIKIKNIDMKNRTFQTQEKPTEGSTGWNRYFFPRKFKVHLESYLVQLQFENPDQEFLFPIETKTVRKILSDYPKRHVNPHLFRDAINSHWVENGLLDTGIRSILLNQTPSGVNAQRYLKRYTQNDKSGKERLKLYDQFFPY</sequence>
<protein>
    <recommendedName>
        <fullName evidence="2">Tyr recombinase domain-containing protein</fullName>
    </recommendedName>
</protein>
<dbReference type="EMBL" id="CP104013">
    <property type="protein sequence ID" value="UYP43909.1"/>
    <property type="molecule type" value="Genomic_DNA"/>
</dbReference>
<dbReference type="InterPro" id="IPR013762">
    <property type="entry name" value="Integrase-like_cat_sf"/>
</dbReference>
<dbReference type="Proteomes" id="UP001208689">
    <property type="component" value="Chromosome"/>
</dbReference>
<proteinExistence type="predicted"/>
<evidence type="ECO:0000313" key="3">
    <source>
        <dbReference type="EMBL" id="UYP43909.1"/>
    </source>
</evidence>
<dbReference type="InterPro" id="IPR011010">
    <property type="entry name" value="DNA_brk_join_enz"/>
</dbReference>
<organism evidence="3 4">
    <name type="scientific">Candidatus Lokiarchaeum ossiferum</name>
    <dbReference type="NCBI Taxonomy" id="2951803"/>
    <lineage>
        <taxon>Archaea</taxon>
        <taxon>Promethearchaeati</taxon>
        <taxon>Promethearchaeota</taxon>
        <taxon>Promethearchaeia</taxon>
        <taxon>Promethearchaeales</taxon>
        <taxon>Promethearchaeaceae</taxon>
        <taxon>Candidatus Lokiarchaeum</taxon>
    </lineage>
</organism>
<dbReference type="InterPro" id="IPR002104">
    <property type="entry name" value="Integrase_catalytic"/>
</dbReference>
<dbReference type="Gene3D" id="1.10.443.10">
    <property type="entry name" value="Intergrase catalytic core"/>
    <property type="match status" value="1"/>
</dbReference>